<protein>
    <submittedName>
        <fullName evidence="1">Uncharacterized protein</fullName>
    </submittedName>
</protein>
<keyword evidence="2" id="KW-1185">Reference proteome</keyword>
<reference evidence="1" key="2">
    <citation type="submission" date="2023-05" db="EMBL/GenBank/DDBJ databases">
        <authorList>
            <consortium name="Lawrence Berkeley National Laboratory"/>
            <person name="Steindorff A."/>
            <person name="Hensen N."/>
            <person name="Bonometti L."/>
            <person name="Westerberg I."/>
            <person name="Brannstrom I.O."/>
            <person name="Guillou S."/>
            <person name="Cros-Aarteil S."/>
            <person name="Calhoun S."/>
            <person name="Haridas S."/>
            <person name="Kuo A."/>
            <person name="Mondo S."/>
            <person name="Pangilinan J."/>
            <person name="Riley R."/>
            <person name="Labutti K."/>
            <person name="Andreopoulos B."/>
            <person name="Lipzen A."/>
            <person name="Chen C."/>
            <person name="Yanf M."/>
            <person name="Daum C."/>
            <person name="Ng V."/>
            <person name="Clum A."/>
            <person name="Ohm R."/>
            <person name="Martin F."/>
            <person name="Silar P."/>
            <person name="Natvig D."/>
            <person name="Lalanne C."/>
            <person name="Gautier V."/>
            <person name="Ament-Velasquez S.L."/>
            <person name="Kruys A."/>
            <person name="Hutchinson M.I."/>
            <person name="Powell A.J."/>
            <person name="Barry K."/>
            <person name="Miller A.N."/>
            <person name="Grigoriev I.V."/>
            <person name="Debuchy R."/>
            <person name="Gladieux P."/>
            <person name="Thoren M.H."/>
            <person name="Johannesson H."/>
        </authorList>
    </citation>
    <scope>NUCLEOTIDE SEQUENCE</scope>
    <source>
        <strain evidence="1">CBS 508.74</strain>
    </source>
</reference>
<dbReference type="EMBL" id="MU853345">
    <property type="protein sequence ID" value="KAK4111749.1"/>
    <property type="molecule type" value="Genomic_DNA"/>
</dbReference>
<name>A0AAN6TCB8_9PEZI</name>
<proteinExistence type="predicted"/>
<dbReference type="AlphaFoldDB" id="A0AAN6TCB8"/>
<comment type="caution">
    <text evidence="1">The sequence shown here is derived from an EMBL/GenBank/DDBJ whole genome shotgun (WGS) entry which is preliminary data.</text>
</comment>
<dbReference type="GeneID" id="89932791"/>
<accession>A0AAN6TCB8</accession>
<reference evidence="1" key="1">
    <citation type="journal article" date="2023" name="Mol. Phylogenet. Evol.">
        <title>Genome-scale phylogeny and comparative genomics of the fungal order Sordariales.</title>
        <authorList>
            <person name="Hensen N."/>
            <person name="Bonometti L."/>
            <person name="Westerberg I."/>
            <person name="Brannstrom I.O."/>
            <person name="Guillou S."/>
            <person name="Cros-Aarteil S."/>
            <person name="Calhoun S."/>
            <person name="Haridas S."/>
            <person name="Kuo A."/>
            <person name="Mondo S."/>
            <person name="Pangilinan J."/>
            <person name="Riley R."/>
            <person name="LaButti K."/>
            <person name="Andreopoulos B."/>
            <person name="Lipzen A."/>
            <person name="Chen C."/>
            <person name="Yan M."/>
            <person name="Daum C."/>
            <person name="Ng V."/>
            <person name="Clum A."/>
            <person name="Steindorff A."/>
            <person name="Ohm R.A."/>
            <person name="Martin F."/>
            <person name="Silar P."/>
            <person name="Natvig D.O."/>
            <person name="Lalanne C."/>
            <person name="Gautier V."/>
            <person name="Ament-Velasquez S.L."/>
            <person name="Kruys A."/>
            <person name="Hutchinson M.I."/>
            <person name="Powell A.J."/>
            <person name="Barry K."/>
            <person name="Miller A.N."/>
            <person name="Grigoriev I.V."/>
            <person name="Debuchy R."/>
            <person name="Gladieux P."/>
            <person name="Hiltunen Thoren M."/>
            <person name="Johannesson H."/>
        </authorList>
    </citation>
    <scope>NUCLEOTIDE SEQUENCE</scope>
    <source>
        <strain evidence="1">CBS 508.74</strain>
    </source>
</reference>
<gene>
    <name evidence="1" type="ORF">N656DRAFT_150086</name>
</gene>
<organism evidence="1 2">
    <name type="scientific">Canariomyces notabilis</name>
    <dbReference type="NCBI Taxonomy" id="2074819"/>
    <lineage>
        <taxon>Eukaryota</taxon>
        <taxon>Fungi</taxon>
        <taxon>Dikarya</taxon>
        <taxon>Ascomycota</taxon>
        <taxon>Pezizomycotina</taxon>
        <taxon>Sordariomycetes</taxon>
        <taxon>Sordariomycetidae</taxon>
        <taxon>Sordariales</taxon>
        <taxon>Chaetomiaceae</taxon>
        <taxon>Canariomyces</taxon>
    </lineage>
</organism>
<dbReference type="Proteomes" id="UP001302812">
    <property type="component" value="Unassembled WGS sequence"/>
</dbReference>
<evidence type="ECO:0000313" key="2">
    <source>
        <dbReference type="Proteomes" id="UP001302812"/>
    </source>
</evidence>
<dbReference type="RefSeq" id="XP_064669319.1">
    <property type="nucleotide sequence ID" value="XM_064808668.1"/>
</dbReference>
<sequence length="97" mass="10744">MYVHSSVGIDSGVRAMEDLNLNRRVKRAESLESLVLRLNGTSQRRVVVVAVGMTTLVAFVAEKPFNVSRHGHSPDMVLRASYIMHRGPARAFLLLLA</sequence>
<evidence type="ECO:0000313" key="1">
    <source>
        <dbReference type="EMBL" id="KAK4111749.1"/>
    </source>
</evidence>